<organism evidence="1">
    <name type="scientific">marine metagenome</name>
    <dbReference type="NCBI Taxonomy" id="408172"/>
    <lineage>
        <taxon>unclassified sequences</taxon>
        <taxon>metagenomes</taxon>
        <taxon>ecological metagenomes</taxon>
    </lineage>
</organism>
<evidence type="ECO:0000313" key="1">
    <source>
        <dbReference type="EMBL" id="SVC77769.1"/>
    </source>
</evidence>
<sequence length="64" mass="7490">MYQSTWKNEKLFKRFDKDSFDIPSPGNLKSKNIEKAAPLYWEEHCIECAVPSCFNSCPLYVKRG</sequence>
<dbReference type="EMBL" id="UINC01110333">
    <property type="protein sequence ID" value="SVC77769.1"/>
    <property type="molecule type" value="Genomic_DNA"/>
</dbReference>
<protein>
    <submittedName>
        <fullName evidence="1">Uncharacterized protein</fullName>
    </submittedName>
</protein>
<name>A0A382PWP1_9ZZZZ</name>
<feature type="non-terminal residue" evidence="1">
    <location>
        <position position="64"/>
    </location>
</feature>
<accession>A0A382PWP1</accession>
<reference evidence="1" key="1">
    <citation type="submission" date="2018-05" db="EMBL/GenBank/DDBJ databases">
        <authorList>
            <person name="Lanie J.A."/>
            <person name="Ng W.-L."/>
            <person name="Kazmierczak K.M."/>
            <person name="Andrzejewski T.M."/>
            <person name="Davidsen T.M."/>
            <person name="Wayne K.J."/>
            <person name="Tettelin H."/>
            <person name="Glass J.I."/>
            <person name="Rusch D."/>
            <person name="Podicherti R."/>
            <person name="Tsui H.-C.T."/>
            <person name="Winkler M.E."/>
        </authorList>
    </citation>
    <scope>NUCLEOTIDE SEQUENCE</scope>
</reference>
<dbReference type="AlphaFoldDB" id="A0A382PWP1"/>
<proteinExistence type="predicted"/>
<gene>
    <name evidence="1" type="ORF">METZ01_LOCUS330623</name>
</gene>
<dbReference type="SUPFAM" id="SSF46548">
    <property type="entry name" value="alpha-helical ferredoxin"/>
    <property type="match status" value="1"/>
</dbReference>